<comment type="caution">
    <text evidence="1">The sequence shown here is derived from an EMBL/GenBank/DDBJ whole genome shotgun (WGS) entry which is preliminary data.</text>
</comment>
<protein>
    <submittedName>
        <fullName evidence="1">Uncharacterized protein</fullName>
    </submittedName>
</protein>
<reference evidence="1 2" key="1">
    <citation type="journal article" date="2016" name="Nat. Commun.">
        <title>Thousands of microbial genomes shed light on interconnected biogeochemical processes in an aquifer system.</title>
        <authorList>
            <person name="Anantharaman K."/>
            <person name="Brown C.T."/>
            <person name="Hug L.A."/>
            <person name="Sharon I."/>
            <person name="Castelle C.J."/>
            <person name="Probst A.J."/>
            <person name="Thomas B.C."/>
            <person name="Singh A."/>
            <person name="Wilkins M.J."/>
            <person name="Karaoz U."/>
            <person name="Brodie E.L."/>
            <person name="Williams K.H."/>
            <person name="Hubbard S.S."/>
            <person name="Banfield J.F."/>
        </authorList>
    </citation>
    <scope>NUCLEOTIDE SEQUENCE [LARGE SCALE GENOMIC DNA]</scope>
</reference>
<dbReference type="AlphaFoldDB" id="A0A1F4Q2R8"/>
<sequence>MVVEVTLRGTMEATANRYFMVLSSDPVFKVPYPPPDNISYELIEPGTTPLLGSITDYYTNYYSTWSGYIAVEPGGFFSVAGPFVEGVTITRESISTLGEPSTKITFNFRLSRIFGASIPSTIYFDFLSVPWQTDQPKLPADRLTSTNAYISKVVSSAITITDEENLSLDAATDILKCTVSIQ</sequence>
<gene>
    <name evidence="1" type="ORF">A2625_04225</name>
</gene>
<organism evidence="1 2">
    <name type="scientific">candidate division WOR-1 bacterium RIFCSPHIGHO2_01_FULL_53_15</name>
    <dbReference type="NCBI Taxonomy" id="1802564"/>
    <lineage>
        <taxon>Bacteria</taxon>
        <taxon>Bacillati</taxon>
        <taxon>Saganbacteria</taxon>
    </lineage>
</organism>
<evidence type="ECO:0000313" key="2">
    <source>
        <dbReference type="Proteomes" id="UP000178724"/>
    </source>
</evidence>
<dbReference type="Proteomes" id="UP000178724">
    <property type="component" value="Unassembled WGS sequence"/>
</dbReference>
<accession>A0A1F4Q2R8</accession>
<proteinExistence type="predicted"/>
<evidence type="ECO:0000313" key="1">
    <source>
        <dbReference type="EMBL" id="OGB90170.1"/>
    </source>
</evidence>
<name>A0A1F4Q2R8_UNCSA</name>
<dbReference type="EMBL" id="METM01000014">
    <property type="protein sequence ID" value="OGB90170.1"/>
    <property type="molecule type" value="Genomic_DNA"/>
</dbReference>